<dbReference type="STRING" id="1239962.C943_02045"/>
<dbReference type="PRINTS" id="PR00455">
    <property type="entry name" value="HTHTETR"/>
</dbReference>
<feature type="DNA-binding region" description="H-T-H motif" evidence="2">
    <location>
        <begin position="53"/>
        <end position="72"/>
    </location>
</feature>
<dbReference type="eggNOG" id="COG1309">
    <property type="taxonomic scope" value="Bacteria"/>
</dbReference>
<sequence>MFFDLIMERILQKLRVEVNGDIFLKDPFSSDLGKEIIQKSVALLIELGFESFTFKKLAQAVGCTESAIYRYFDNKHKLLLYLHAWYWGFLEQNLVFATANLDDPKKKLAIAIEVLVNGPIFTKNDFIDPRALRQLLTDEAAKALMTKEVDEEDQKGFFDQYYKLGARIAEIIKEINPDYQYPKTLVSTVMESSLTQSYYAKHLPGLTDGIAGGDARMDFFHNLVFKSISHEC</sequence>
<feature type="domain" description="HTH tetR-type" evidence="3">
    <location>
        <begin position="30"/>
        <end position="90"/>
    </location>
</feature>
<dbReference type="Proteomes" id="UP000010953">
    <property type="component" value="Unassembled WGS sequence"/>
</dbReference>
<evidence type="ECO:0000313" key="5">
    <source>
        <dbReference type="Proteomes" id="UP000010953"/>
    </source>
</evidence>
<keyword evidence="5" id="KW-1185">Reference proteome</keyword>
<protein>
    <recommendedName>
        <fullName evidence="3">HTH tetR-type domain-containing protein</fullName>
    </recommendedName>
</protein>
<reference evidence="4" key="1">
    <citation type="submission" date="2013-01" db="EMBL/GenBank/DDBJ databases">
        <title>Genome assembly of Mariniradius saccharolyticus AK6.</title>
        <authorList>
            <person name="Vaidya B."/>
            <person name="Khatri I."/>
            <person name="Tanuku N.R.S."/>
            <person name="Subramanian S."/>
            <person name="Pinnaka A."/>
        </authorList>
    </citation>
    <scope>NUCLEOTIDE SEQUENCE [LARGE SCALE GENOMIC DNA]</scope>
    <source>
        <strain evidence="4">AK6</strain>
    </source>
</reference>
<dbReference type="Pfam" id="PF00440">
    <property type="entry name" value="TetR_N"/>
    <property type="match status" value="1"/>
</dbReference>
<dbReference type="GO" id="GO:0003677">
    <property type="term" value="F:DNA binding"/>
    <property type="evidence" value="ECO:0007669"/>
    <property type="project" value="UniProtKB-UniRule"/>
</dbReference>
<evidence type="ECO:0000256" key="2">
    <source>
        <dbReference type="PROSITE-ProRule" id="PRU00335"/>
    </source>
</evidence>
<organism evidence="4 5">
    <name type="scientific">Mariniradius saccharolyticus AK6</name>
    <dbReference type="NCBI Taxonomy" id="1239962"/>
    <lineage>
        <taxon>Bacteria</taxon>
        <taxon>Pseudomonadati</taxon>
        <taxon>Bacteroidota</taxon>
        <taxon>Cytophagia</taxon>
        <taxon>Cytophagales</taxon>
        <taxon>Cyclobacteriaceae</taxon>
        <taxon>Mariniradius</taxon>
    </lineage>
</organism>
<dbReference type="SUPFAM" id="SSF46689">
    <property type="entry name" value="Homeodomain-like"/>
    <property type="match status" value="1"/>
</dbReference>
<dbReference type="PROSITE" id="PS50977">
    <property type="entry name" value="HTH_TETR_2"/>
    <property type="match status" value="1"/>
</dbReference>
<dbReference type="Gene3D" id="1.10.357.10">
    <property type="entry name" value="Tetracycline Repressor, domain 2"/>
    <property type="match status" value="1"/>
</dbReference>
<dbReference type="EMBL" id="AMZY02000018">
    <property type="protein sequence ID" value="EMS31774.1"/>
    <property type="molecule type" value="Genomic_DNA"/>
</dbReference>
<gene>
    <name evidence="4" type="ORF">C943_02045</name>
</gene>
<dbReference type="InterPro" id="IPR001647">
    <property type="entry name" value="HTH_TetR"/>
</dbReference>
<accession>M7XA46</accession>
<proteinExistence type="predicted"/>
<evidence type="ECO:0000259" key="3">
    <source>
        <dbReference type="PROSITE" id="PS50977"/>
    </source>
</evidence>
<comment type="caution">
    <text evidence="4">The sequence shown here is derived from an EMBL/GenBank/DDBJ whole genome shotgun (WGS) entry which is preliminary data.</text>
</comment>
<name>M7XA46_9BACT</name>
<dbReference type="InterPro" id="IPR009057">
    <property type="entry name" value="Homeodomain-like_sf"/>
</dbReference>
<evidence type="ECO:0000313" key="4">
    <source>
        <dbReference type="EMBL" id="EMS31774.1"/>
    </source>
</evidence>
<keyword evidence="1 2" id="KW-0238">DNA-binding</keyword>
<dbReference type="InParanoid" id="M7XA46"/>
<evidence type="ECO:0000256" key="1">
    <source>
        <dbReference type="ARBA" id="ARBA00023125"/>
    </source>
</evidence>
<dbReference type="AlphaFoldDB" id="M7XA46"/>